<evidence type="ECO:0000313" key="3">
    <source>
        <dbReference type="Proteomes" id="UP000076502"/>
    </source>
</evidence>
<gene>
    <name evidence="2" type="ORF">WN55_06290</name>
</gene>
<dbReference type="InterPro" id="IPR011009">
    <property type="entry name" value="Kinase-like_dom_sf"/>
</dbReference>
<dbReference type="PANTHER" id="PTHR11012:SF30">
    <property type="entry name" value="PROTEIN KINASE-LIKE DOMAIN-CONTAINING"/>
    <property type="match status" value="1"/>
</dbReference>
<protein>
    <recommendedName>
        <fullName evidence="1">CHK kinase-like domain-containing protein</fullName>
    </recommendedName>
</protein>
<dbReference type="SMART" id="SM00587">
    <property type="entry name" value="CHK"/>
    <property type="match status" value="1"/>
</dbReference>
<accession>A0A154PPX6</accession>
<proteinExistence type="predicted"/>
<dbReference type="AlphaFoldDB" id="A0A154PPX6"/>
<dbReference type="Gene3D" id="3.90.1200.10">
    <property type="match status" value="1"/>
</dbReference>
<dbReference type="OMA" id="DRCFCEP"/>
<sequence>MSQATKSQDRCELSIDFIENDLIPEMAQDRCFCEPNSREFVEFESATVRLVEMSRSSEIYRVEAVVRFSGEPVNFPLLVKLFPDGEQQPSTAFDAYQNEEMFYSKMRLKYGNDLVPRCYLADLGRYGRAVFVLEDLEAVGYTQADGELDVDQLKLCVEVLGKFHGRGLRLKATEPDIFREYKAKMLEVILTEESIDRFEKKSSRLIDIVEAMQDTELTEKVKRKLSTSPMETVKRSVSEVNEVSTICHGHFSHDNLLFKYQNGKPIDAKVIDWQTMRYCSPAVDLGPILLYNTSDETGPTELQATLTVYVEAVRSEYPEIAVERLREDIIEKLPLACLILSFQEHISDDKLARIVLQAERLNVFD</sequence>
<evidence type="ECO:0000259" key="1">
    <source>
        <dbReference type="SMART" id="SM00587"/>
    </source>
</evidence>
<dbReference type="EMBL" id="KQ435026">
    <property type="protein sequence ID" value="KZC13939.1"/>
    <property type="molecule type" value="Genomic_DNA"/>
</dbReference>
<reference evidence="2 3" key="1">
    <citation type="submission" date="2015-07" db="EMBL/GenBank/DDBJ databases">
        <title>The genome of Dufourea novaeangliae.</title>
        <authorList>
            <person name="Pan H."/>
            <person name="Kapheim K."/>
        </authorList>
    </citation>
    <scope>NUCLEOTIDE SEQUENCE [LARGE SCALE GENOMIC DNA]</scope>
    <source>
        <strain evidence="2">0120121106</strain>
        <tissue evidence="2">Whole body</tissue>
    </source>
</reference>
<evidence type="ECO:0000313" key="2">
    <source>
        <dbReference type="EMBL" id="KZC13939.1"/>
    </source>
</evidence>
<organism evidence="2 3">
    <name type="scientific">Dufourea novaeangliae</name>
    <name type="common">Sweat bee</name>
    <dbReference type="NCBI Taxonomy" id="178035"/>
    <lineage>
        <taxon>Eukaryota</taxon>
        <taxon>Metazoa</taxon>
        <taxon>Ecdysozoa</taxon>
        <taxon>Arthropoda</taxon>
        <taxon>Hexapoda</taxon>
        <taxon>Insecta</taxon>
        <taxon>Pterygota</taxon>
        <taxon>Neoptera</taxon>
        <taxon>Endopterygota</taxon>
        <taxon>Hymenoptera</taxon>
        <taxon>Apocrita</taxon>
        <taxon>Aculeata</taxon>
        <taxon>Apoidea</taxon>
        <taxon>Anthophila</taxon>
        <taxon>Halictidae</taxon>
        <taxon>Rophitinae</taxon>
        <taxon>Dufourea</taxon>
    </lineage>
</organism>
<name>A0A154PPX6_DUFNO</name>
<dbReference type="Proteomes" id="UP000076502">
    <property type="component" value="Unassembled WGS sequence"/>
</dbReference>
<dbReference type="InterPro" id="IPR015897">
    <property type="entry name" value="CHK_kinase-like"/>
</dbReference>
<dbReference type="PANTHER" id="PTHR11012">
    <property type="entry name" value="PROTEIN KINASE-LIKE DOMAIN-CONTAINING"/>
    <property type="match status" value="1"/>
</dbReference>
<dbReference type="Pfam" id="PF02958">
    <property type="entry name" value="EcKL"/>
    <property type="match status" value="1"/>
</dbReference>
<keyword evidence="3" id="KW-1185">Reference proteome</keyword>
<dbReference type="OrthoDB" id="191037at2759"/>
<dbReference type="InterPro" id="IPR004119">
    <property type="entry name" value="EcKL"/>
</dbReference>
<dbReference type="SUPFAM" id="SSF56112">
    <property type="entry name" value="Protein kinase-like (PK-like)"/>
    <property type="match status" value="1"/>
</dbReference>
<feature type="domain" description="CHK kinase-like" evidence="1">
    <location>
        <begin position="131"/>
        <end position="319"/>
    </location>
</feature>